<name>A0A0F9KJW1_9ZZZZ</name>
<evidence type="ECO:0000313" key="2">
    <source>
        <dbReference type="EMBL" id="KKM75046.1"/>
    </source>
</evidence>
<dbReference type="EMBL" id="LAZR01009042">
    <property type="protein sequence ID" value="KKM75046.1"/>
    <property type="molecule type" value="Genomic_DNA"/>
</dbReference>
<sequence length="107" mass="11738">MQNGFYSQHWTDGNGNPAGGCSGGTGFTISWQNGPLGRDEKRTVPNGAFVEDVISATIDRIQFYQNSKFKSVFNARALTSLKAALNSLINKRTADREAREVEGTHEE</sequence>
<dbReference type="AlphaFoldDB" id="A0A0F9KJW1"/>
<accession>A0A0F9KJW1</accession>
<gene>
    <name evidence="2" type="ORF">LCGC14_1394250</name>
</gene>
<protein>
    <submittedName>
        <fullName evidence="2">Uncharacterized protein</fullName>
    </submittedName>
</protein>
<organism evidence="2">
    <name type="scientific">marine sediment metagenome</name>
    <dbReference type="NCBI Taxonomy" id="412755"/>
    <lineage>
        <taxon>unclassified sequences</taxon>
        <taxon>metagenomes</taxon>
        <taxon>ecological metagenomes</taxon>
    </lineage>
</organism>
<reference evidence="2" key="1">
    <citation type="journal article" date="2015" name="Nature">
        <title>Complex archaea that bridge the gap between prokaryotes and eukaryotes.</title>
        <authorList>
            <person name="Spang A."/>
            <person name="Saw J.H."/>
            <person name="Jorgensen S.L."/>
            <person name="Zaremba-Niedzwiedzka K."/>
            <person name="Martijn J."/>
            <person name="Lind A.E."/>
            <person name="van Eijk R."/>
            <person name="Schleper C."/>
            <person name="Guy L."/>
            <person name="Ettema T.J."/>
        </authorList>
    </citation>
    <scope>NUCLEOTIDE SEQUENCE</scope>
</reference>
<evidence type="ECO:0000256" key="1">
    <source>
        <dbReference type="SAM" id="MobiDB-lite"/>
    </source>
</evidence>
<comment type="caution">
    <text evidence="2">The sequence shown here is derived from an EMBL/GenBank/DDBJ whole genome shotgun (WGS) entry which is preliminary data.</text>
</comment>
<proteinExistence type="predicted"/>
<feature type="region of interest" description="Disordered" evidence="1">
    <location>
        <begin position="1"/>
        <end position="23"/>
    </location>
</feature>
<feature type="compositionally biased region" description="Polar residues" evidence="1">
    <location>
        <begin position="1"/>
        <end position="11"/>
    </location>
</feature>